<reference evidence="4" key="1">
    <citation type="submission" date="2017-01" db="EMBL/GenBank/DDBJ databases">
        <title>Comparative genomics of anhydrobiosis in the tardigrade Hypsibius dujardini.</title>
        <authorList>
            <person name="Yoshida Y."/>
            <person name="Koutsovoulos G."/>
            <person name="Laetsch D."/>
            <person name="Stevens L."/>
            <person name="Kumar S."/>
            <person name="Horikawa D."/>
            <person name="Ishino K."/>
            <person name="Komine S."/>
            <person name="Tomita M."/>
            <person name="Blaxter M."/>
            <person name="Arakawa K."/>
        </authorList>
    </citation>
    <scope>NUCLEOTIDE SEQUENCE [LARGE SCALE GENOMIC DNA]</scope>
    <source>
        <strain evidence="4">Z151</strain>
    </source>
</reference>
<evidence type="ECO:0000259" key="2">
    <source>
        <dbReference type="Pfam" id="PF10328"/>
    </source>
</evidence>
<dbReference type="SUPFAM" id="SSF81321">
    <property type="entry name" value="Family A G protein-coupled receptor-like"/>
    <property type="match status" value="1"/>
</dbReference>
<evidence type="ECO:0000313" key="3">
    <source>
        <dbReference type="EMBL" id="OQV25971.1"/>
    </source>
</evidence>
<feature type="chain" id="PRO_5012732189" description="7TM GPCR serpentine receptor class x (Srx) domain-containing protein" evidence="1">
    <location>
        <begin position="17"/>
        <end position="157"/>
    </location>
</feature>
<feature type="signal peptide" evidence="1">
    <location>
        <begin position="1"/>
        <end position="16"/>
    </location>
</feature>
<keyword evidence="4" id="KW-1185">Reference proteome</keyword>
<keyword evidence="1" id="KW-0732">Signal</keyword>
<accession>A0A1W0XF43</accession>
<sequence>MCSFSVPLTIFQVLAALHNQPNSVGLCLFTQAVYTIATKTINWSDAILALNSFVAFFFPHHYKACNSPIETATTILFTWFISVSPVVLMELGLGGSDRVLPVGQCAYLPAAGSALGNLITGLSLAPNAKVDTLAALRSRAIFLQRRRMAKVLLLMFL</sequence>
<dbReference type="Gene3D" id="1.20.1070.10">
    <property type="entry name" value="Rhodopsin 7-helix transmembrane proteins"/>
    <property type="match status" value="1"/>
</dbReference>
<dbReference type="InterPro" id="IPR019430">
    <property type="entry name" value="7TM_GPCR_serpentine_rcpt_Srx"/>
</dbReference>
<dbReference type="AlphaFoldDB" id="A0A1W0XF43"/>
<evidence type="ECO:0000256" key="1">
    <source>
        <dbReference type="SAM" id="SignalP"/>
    </source>
</evidence>
<proteinExistence type="predicted"/>
<comment type="caution">
    <text evidence="3">The sequence shown here is derived from an EMBL/GenBank/DDBJ whole genome shotgun (WGS) entry which is preliminary data.</text>
</comment>
<protein>
    <recommendedName>
        <fullName evidence="2">7TM GPCR serpentine receptor class x (Srx) domain-containing protein</fullName>
    </recommendedName>
</protein>
<organism evidence="3 4">
    <name type="scientific">Hypsibius exemplaris</name>
    <name type="common">Freshwater tardigrade</name>
    <dbReference type="NCBI Taxonomy" id="2072580"/>
    <lineage>
        <taxon>Eukaryota</taxon>
        <taxon>Metazoa</taxon>
        <taxon>Ecdysozoa</taxon>
        <taxon>Tardigrada</taxon>
        <taxon>Eutardigrada</taxon>
        <taxon>Parachela</taxon>
        <taxon>Hypsibioidea</taxon>
        <taxon>Hypsibiidae</taxon>
        <taxon>Hypsibius</taxon>
    </lineage>
</organism>
<dbReference type="Proteomes" id="UP000192578">
    <property type="component" value="Unassembled WGS sequence"/>
</dbReference>
<dbReference type="Pfam" id="PF10328">
    <property type="entry name" value="7TM_GPCR_Srx"/>
    <property type="match status" value="1"/>
</dbReference>
<name>A0A1W0XF43_HYPEX</name>
<feature type="domain" description="7TM GPCR serpentine receptor class x (Srx)" evidence="2">
    <location>
        <begin position="4"/>
        <end position="88"/>
    </location>
</feature>
<gene>
    <name evidence="3" type="ORF">BV898_00109</name>
</gene>
<dbReference type="EMBL" id="MTYJ01000001">
    <property type="protein sequence ID" value="OQV25971.1"/>
    <property type="molecule type" value="Genomic_DNA"/>
</dbReference>
<dbReference type="OrthoDB" id="9445642at2759"/>
<evidence type="ECO:0000313" key="4">
    <source>
        <dbReference type="Proteomes" id="UP000192578"/>
    </source>
</evidence>